<reference evidence="1 2" key="1">
    <citation type="submission" date="2017-02" db="EMBL/GenBank/DDBJ databases">
        <authorList>
            <person name="Peterson S.W."/>
        </authorList>
    </citation>
    <scope>NUCLEOTIDE SEQUENCE [LARGE SCALE GENOMIC DNA]</scope>
    <source>
        <strain evidence="1 2">ATCC BAA-1030</strain>
    </source>
</reference>
<dbReference type="NCBIfam" id="TIGR03712">
    <property type="entry name" value="acc_sec_asp2"/>
    <property type="match status" value="1"/>
</dbReference>
<dbReference type="GO" id="GO:0015031">
    <property type="term" value="P:protein transport"/>
    <property type="evidence" value="ECO:0007669"/>
    <property type="project" value="InterPro"/>
</dbReference>
<dbReference type="STRING" id="263852.SAMN02745116_01541"/>
<dbReference type="Proteomes" id="UP000190328">
    <property type="component" value="Unassembled WGS sequence"/>
</dbReference>
<name>A0A1T4NSK1_9ENTE</name>
<dbReference type="EMBL" id="FUXI01000016">
    <property type="protein sequence ID" value="SJZ82231.1"/>
    <property type="molecule type" value="Genomic_DNA"/>
</dbReference>
<sequence>MAKKIKVFHFSNRNFTETHQLSSSFEYLFIPLNKGWQIQKENRKDFFSEDVLAKEKRSIFIFDQLQETDFFRKLIEQLPNYQILYDVKQTLSPLFLEVLHRKFAIGLDFGQMERVFSYINEEYAVKQSGYKLSHDFLQVSPFFKGEVRKIGNAFIEISSEHEETFQQAFVWRMTHQLPKGEQHVFFPEVMRLSGAVEVVFKVFLLHEQTQELLDVVEASLEEIQQEKPILLESKEENANISVSLYLKGTGEVQIGQVHVRRAIASRQSMISGGANLLDHEENGDGIFYYFNPGDFKPPLAIYFSGYRPLEGFEGLGMMSKMGCPFMLIADPRLEGGNFYLSTEKLEKRLVEIIQEKLDFLGFTNQELVLSGLSMGTFGALYFASYLSPKCVIIGKPLTNLGLIAENGRIHRTQEFATAYDMMCYNVKGISDEKIKEMDEMFWQRFRQGDYNQTIFAIAYMKQDDYDAIAFPMLYDFLKEHSPNSHLLYRGFIGHHNDNSPAINNWFVKQYRNLMWTNYQRIIGKIV</sequence>
<evidence type="ECO:0000313" key="1">
    <source>
        <dbReference type="EMBL" id="SJZ82231.1"/>
    </source>
</evidence>
<dbReference type="OrthoDB" id="9768578at2"/>
<gene>
    <name evidence="1" type="ORF">SAMN02745116_01541</name>
</gene>
<dbReference type="AlphaFoldDB" id="A0A1T4NSK1"/>
<dbReference type="RefSeq" id="WP_078807475.1">
    <property type="nucleotide sequence ID" value="NZ_FUXI01000016.1"/>
</dbReference>
<evidence type="ECO:0000313" key="2">
    <source>
        <dbReference type="Proteomes" id="UP000190328"/>
    </source>
</evidence>
<accession>A0A1T4NSK1</accession>
<dbReference type="InterPro" id="IPR022267">
    <property type="entry name" value="Asp2"/>
</dbReference>
<organism evidence="1 2">
    <name type="scientific">Pilibacter termitis</name>
    <dbReference type="NCBI Taxonomy" id="263852"/>
    <lineage>
        <taxon>Bacteria</taxon>
        <taxon>Bacillati</taxon>
        <taxon>Bacillota</taxon>
        <taxon>Bacilli</taxon>
        <taxon>Lactobacillales</taxon>
        <taxon>Enterococcaceae</taxon>
        <taxon>Pilibacter</taxon>
    </lineage>
</organism>
<dbReference type="InterPro" id="IPR029058">
    <property type="entry name" value="AB_hydrolase_fold"/>
</dbReference>
<dbReference type="SUPFAM" id="SSF53474">
    <property type="entry name" value="alpha/beta-Hydrolases"/>
    <property type="match status" value="1"/>
</dbReference>
<proteinExistence type="predicted"/>
<dbReference type="Pfam" id="PF16929">
    <property type="entry name" value="Asp2"/>
    <property type="match status" value="1"/>
</dbReference>
<protein>
    <submittedName>
        <fullName evidence="1">Accessory secretory protein Asp2</fullName>
    </submittedName>
</protein>
<keyword evidence="2" id="KW-1185">Reference proteome</keyword>